<gene>
    <name evidence="2" type="ORF">ACFO0C_36140</name>
</gene>
<name>A0ABV8J493_9ACTN</name>
<dbReference type="RefSeq" id="WP_378071270.1">
    <property type="nucleotide sequence ID" value="NZ_JBHSBL010000024.1"/>
</dbReference>
<evidence type="ECO:0000313" key="3">
    <source>
        <dbReference type="Proteomes" id="UP001595867"/>
    </source>
</evidence>
<sequence length="131" mass="14420">MRRHYPPIAVFHIPQCPALGGNGTARSHEVARADWPHHRDCPCFRLAMTAVVPYVIVEEGDDGDHLYEPSADRPDDAARSLCRTCKGTHGNIDQERERIEVRLVATKPTGTGEPASDRATRPHPVPPGDTP</sequence>
<evidence type="ECO:0000313" key="2">
    <source>
        <dbReference type="EMBL" id="MFC4070391.1"/>
    </source>
</evidence>
<reference evidence="3" key="1">
    <citation type="journal article" date="2019" name="Int. J. Syst. Evol. Microbiol.">
        <title>The Global Catalogue of Microorganisms (GCM) 10K type strain sequencing project: providing services to taxonomists for standard genome sequencing and annotation.</title>
        <authorList>
            <consortium name="The Broad Institute Genomics Platform"/>
            <consortium name="The Broad Institute Genome Sequencing Center for Infectious Disease"/>
            <person name="Wu L."/>
            <person name="Ma J."/>
        </authorList>
    </citation>
    <scope>NUCLEOTIDE SEQUENCE [LARGE SCALE GENOMIC DNA]</scope>
    <source>
        <strain evidence="3">TBRC 5832</strain>
    </source>
</reference>
<protein>
    <submittedName>
        <fullName evidence="2">Uncharacterized protein</fullName>
    </submittedName>
</protein>
<dbReference type="EMBL" id="JBHSBL010000024">
    <property type="protein sequence ID" value="MFC4070391.1"/>
    <property type="molecule type" value="Genomic_DNA"/>
</dbReference>
<organism evidence="2 3">
    <name type="scientific">Actinoplanes subglobosus</name>
    <dbReference type="NCBI Taxonomy" id="1547892"/>
    <lineage>
        <taxon>Bacteria</taxon>
        <taxon>Bacillati</taxon>
        <taxon>Actinomycetota</taxon>
        <taxon>Actinomycetes</taxon>
        <taxon>Micromonosporales</taxon>
        <taxon>Micromonosporaceae</taxon>
        <taxon>Actinoplanes</taxon>
    </lineage>
</organism>
<keyword evidence="3" id="KW-1185">Reference proteome</keyword>
<accession>A0ABV8J493</accession>
<proteinExistence type="predicted"/>
<evidence type="ECO:0000256" key="1">
    <source>
        <dbReference type="SAM" id="MobiDB-lite"/>
    </source>
</evidence>
<dbReference type="Proteomes" id="UP001595867">
    <property type="component" value="Unassembled WGS sequence"/>
</dbReference>
<feature type="region of interest" description="Disordered" evidence="1">
    <location>
        <begin position="104"/>
        <end position="131"/>
    </location>
</feature>
<comment type="caution">
    <text evidence="2">The sequence shown here is derived from an EMBL/GenBank/DDBJ whole genome shotgun (WGS) entry which is preliminary data.</text>
</comment>